<dbReference type="InterPro" id="IPR036425">
    <property type="entry name" value="MoaB/Mog-like_dom_sf"/>
</dbReference>
<evidence type="ECO:0000259" key="3">
    <source>
        <dbReference type="SMART" id="SM00852"/>
    </source>
</evidence>
<reference evidence="4 5" key="1">
    <citation type="journal article" date="2020" name="G3 (Bethesda)">
        <title>Improved Reference Genome for Cyclotella cryptica CCMP332, a Model for Cell Wall Morphogenesis, Salinity Adaptation, and Lipid Production in Diatoms (Bacillariophyta).</title>
        <authorList>
            <person name="Roberts W.R."/>
            <person name="Downey K.M."/>
            <person name="Ruck E.C."/>
            <person name="Traller J.C."/>
            <person name="Alverson A.J."/>
        </authorList>
    </citation>
    <scope>NUCLEOTIDE SEQUENCE [LARGE SCALE GENOMIC DNA]</scope>
    <source>
        <strain evidence="4 5">CCMP332</strain>
    </source>
</reference>
<evidence type="ECO:0000313" key="5">
    <source>
        <dbReference type="Proteomes" id="UP001516023"/>
    </source>
</evidence>
<dbReference type="SMART" id="SM00852">
    <property type="entry name" value="MoCF_biosynth"/>
    <property type="match status" value="1"/>
</dbReference>
<protein>
    <recommendedName>
        <fullName evidence="3">MoaB/Mog domain-containing protein</fullName>
    </recommendedName>
</protein>
<dbReference type="InterPro" id="IPR036810">
    <property type="entry name" value="SMc04008-like_sf"/>
</dbReference>
<dbReference type="Proteomes" id="UP001516023">
    <property type="component" value="Unassembled WGS sequence"/>
</dbReference>
<dbReference type="InterPro" id="IPR023163">
    <property type="entry name" value="SMc04008-like_domain"/>
</dbReference>
<gene>
    <name evidence="4" type="ORF">HJC23_010580</name>
</gene>
<accession>A0ABD3PNW0</accession>
<dbReference type="PANTHER" id="PTHR43764:SF1">
    <property type="entry name" value="MOLYBDOPTERIN MOLYBDOTRANSFERASE"/>
    <property type="match status" value="1"/>
</dbReference>
<dbReference type="Gene3D" id="3.40.980.10">
    <property type="entry name" value="MoaB/Mog-like domain"/>
    <property type="match status" value="1"/>
</dbReference>
<dbReference type="AlphaFoldDB" id="A0ABD3PNW0"/>
<name>A0ABD3PNW0_9STRA</name>
<dbReference type="SUPFAM" id="SSF53218">
    <property type="entry name" value="Molybdenum cofactor biosynthesis proteins"/>
    <property type="match status" value="1"/>
</dbReference>
<organism evidence="4 5">
    <name type="scientific">Cyclotella cryptica</name>
    <dbReference type="NCBI Taxonomy" id="29204"/>
    <lineage>
        <taxon>Eukaryota</taxon>
        <taxon>Sar</taxon>
        <taxon>Stramenopiles</taxon>
        <taxon>Ochrophyta</taxon>
        <taxon>Bacillariophyta</taxon>
        <taxon>Coscinodiscophyceae</taxon>
        <taxon>Thalassiosirophycidae</taxon>
        <taxon>Stephanodiscales</taxon>
        <taxon>Stephanodiscaceae</taxon>
        <taxon>Cyclotella</taxon>
    </lineage>
</organism>
<dbReference type="InterPro" id="IPR051920">
    <property type="entry name" value="MPT_Adenylyltrnsfr/MoaC-Rel"/>
</dbReference>
<dbReference type="Gene3D" id="1.10.3340.10">
    <property type="entry name" value="SMc04008-like"/>
    <property type="match status" value="2"/>
</dbReference>
<dbReference type="NCBIfam" id="TIGR00177">
    <property type="entry name" value="molyb_syn"/>
    <property type="match status" value="1"/>
</dbReference>
<dbReference type="Pfam" id="PF00994">
    <property type="entry name" value="MoCF_biosynth"/>
    <property type="match status" value="1"/>
</dbReference>
<evidence type="ECO:0000256" key="2">
    <source>
        <dbReference type="ARBA" id="ARBA00023150"/>
    </source>
</evidence>
<evidence type="ECO:0000256" key="1">
    <source>
        <dbReference type="ARBA" id="ARBA00005046"/>
    </source>
</evidence>
<dbReference type="Pfam" id="PF06844">
    <property type="entry name" value="DUF1244"/>
    <property type="match status" value="3"/>
</dbReference>
<evidence type="ECO:0000313" key="4">
    <source>
        <dbReference type="EMBL" id="KAL3789895.1"/>
    </source>
</evidence>
<dbReference type="PANTHER" id="PTHR43764">
    <property type="entry name" value="MOLYBDENUM COFACTOR BIOSYNTHESIS"/>
    <property type="match status" value="1"/>
</dbReference>
<comment type="pathway">
    <text evidence="1">Cofactor biosynthesis; molybdopterin biosynthesis.</text>
</comment>
<proteinExistence type="predicted"/>
<dbReference type="InterPro" id="IPR001453">
    <property type="entry name" value="MoaB/Mog_dom"/>
</dbReference>
<dbReference type="CDD" id="cd00886">
    <property type="entry name" value="MogA_MoaB"/>
    <property type="match status" value="1"/>
</dbReference>
<dbReference type="GO" id="GO:0006777">
    <property type="term" value="P:Mo-molybdopterin cofactor biosynthetic process"/>
    <property type="evidence" value="ECO:0007669"/>
    <property type="project" value="UniProtKB-KW"/>
</dbReference>
<dbReference type="EMBL" id="JABMIG020000135">
    <property type="protein sequence ID" value="KAL3789895.1"/>
    <property type="molecule type" value="Genomic_DNA"/>
</dbReference>
<feature type="domain" description="MoaB/Mog" evidence="3">
    <location>
        <begin position="353"/>
        <end position="516"/>
    </location>
</feature>
<comment type="caution">
    <text evidence="4">The sequence shown here is derived from an EMBL/GenBank/DDBJ whole genome shotgun (WGS) entry which is preliminary data.</text>
</comment>
<keyword evidence="5" id="KW-1185">Reference proteome</keyword>
<dbReference type="SUPFAM" id="SSF158757">
    <property type="entry name" value="SMc04008-like"/>
    <property type="match status" value="2"/>
</dbReference>
<sequence length="523" mass="58435">MHGSSIVAPPPQILAHMEAGAFRDLCEHLRERSDQVQNIDLMTVGGFCRNCLAKWMVLEARKFSERLRAGEEFPLFFSTIEEKHDTIRALDQFGYDEAAQLVYGCMYSEWKKHHQTKASEHQLRLYKASMPIHAIHDEEILKTQSTGTNVDTVSYFQGVLNREILIRLQSGAFRSLCHHLRERSDEVQNIDLMTWLVIGARKISKEIKNSAIMSSYFCDQQQAVVKLLGSFGYDDAARAVYGCGYLEWKSRHQKKATDEQMERFNASKELHAKHDKELLENPKPEGAFSAPLTDHRSDALINTQACARIPTQQKSLLSNVCCEDIESIGPSTAQTNQNIAARPPMGRTELKLAILTVSDRAASNSYKTGDLSGPAVEQAIIREIDRINSKFKDQVITLLHVHRHIVPDEIDQIQEVLLKWSGKSQQQSSFDIIFTTGGTGFASRDVTPEATNSVLDRECHGLMSWASMELTRIQPLASLSRASAGICGSSVIINLPGNPTGAQEVAALLFPLLIHAVRDIHAT</sequence>
<keyword evidence="2" id="KW-0501">Molybdenum cofactor biosynthesis</keyword>